<dbReference type="Pfam" id="PF04542">
    <property type="entry name" value="Sigma70_r2"/>
    <property type="match status" value="1"/>
</dbReference>
<dbReference type="PROSITE" id="PS01063">
    <property type="entry name" value="SIGMA70_ECF"/>
    <property type="match status" value="1"/>
</dbReference>
<dbReference type="Proteomes" id="UP001156691">
    <property type="component" value="Unassembled WGS sequence"/>
</dbReference>
<dbReference type="CDD" id="cd06171">
    <property type="entry name" value="Sigma70_r4"/>
    <property type="match status" value="1"/>
</dbReference>
<dbReference type="NCBIfam" id="NF008888">
    <property type="entry name" value="PRK11922.1"/>
    <property type="match status" value="1"/>
</dbReference>
<dbReference type="PANTHER" id="PTHR43133:SF51">
    <property type="entry name" value="RNA POLYMERASE SIGMA FACTOR"/>
    <property type="match status" value="1"/>
</dbReference>
<feature type="domain" description="RNA polymerase sigma-70 region 2" evidence="7">
    <location>
        <begin position="34"/>
        <end position="100"/>
    </location>
</feature>
<evidence type="ECO:0000256" key="1">
    <source>
        <dbReference type="ARBA" id="ARBA00010641"/>
    </source>
</evidence>
<evidence type="ECO:0000256" key="3">
    <source>
        <dbReference type="ARBA" id="ARBA00023082"/>
    </source>
</evidence>
<feature type="domain" description="RNA polymerase sigma factor 70 region 4 type 2" evidence="8">
    <location>
        <begin position="142"/>
        <end position="194"/>
    </location>
</feature>
<dbReference type="InterPro" id="IPR039425">
    <property type="entry name" value="RNA_pol_sigma-70-like"/>
</dbReference>
<protein>
    <recommendedName>
        <fullName evidence="6">RNA polymerase sigma factor</fullName>
    </recommendedName>
</protein>
<dbReference type="NCBIfam" id="TIGR02937">
    <property type="entry name" value="sigma70-ECF"/>
    <property type="match status" value="1"/>
</dbReference>
<dbReference type="InterPro" id="IPR013324">
    <property type="entry name" value="RNA_pol_sigma_r3/r4-like"/>
</dbReference>
<dbReference type="SUPFAM" id="SSF88946">
    <property type="entry name" value="Sigma2 domain of RNA polymerase sigma factors"/>
    <property type="match status" value="1"/>
</dbReference>
<evidence type="ECO:0000256" key="5">
    <source>
        <dbReference type="ARBA" id="ARBA00023163"/>
    </source>
</evidence>
<evidence type="ECO:0000256" key="4">
    <source>
        <dbReference type="ARBA" id="ARBA00023125"/>
    </source>
</evidence>
<keyword evidence="2 6" id="KW-0805">Transcription regulation</keyword>
<dbReference type="InterPro" id="IPR036388">
    <property type="entry name" value="WH-like_DNA-bd_sf"/>
</dbReference>
<dbReference type="RefSeq" id="WP_284342426.1">
    <property type="nucleotide sequence ID" value="NZ_BSNS01000022.1"/>
</dbReference>
<proteinExistence type="inferred from homology"/>
<dbReference type="Gene3D" id="1.10.1740.10">
    <property type="match status" value="1"/>
</dbReference>
<evidence type="ECO:0000313" key="10">
    <source>
        <dbReference type="Proteomes" id="UP001156691"/>
    </source>
</evidence>
<dbReference type="SUPFAM" id="SSF88659">
    <property type="entry name" value="Sigma3 and sigma4 domains of RNA polymerase sigma factors"/>
    <property type="match status" value="1"/>
</dbReference>
<comment type="similarity">
    <text evidence="1 6">Belongs to the sigma-70 factor family. ECF subfamily.</text>
</comment>
<evidence type="ECO:0000256" key="6">
    <source>
        <dbReference type="RuleBase" id="RU000716"/>
    </source>
</evidence>
<dbReference type="EMBL" id="BSNS01000022">
    <property type="protein sequence ID" value="GLQ57050.1"/>
    <property type="molecule type" value="Genomic_DNA"/>
</dbReference>
<organism evidence="9 10">
    <name type="scientific">Devosia nitrariae</name>
    <dbReference type="NCBI Taxonomy" id="2071872"/>
    <lineage>
        <taxon>Bacteria</taxon>
        <taxon>Pseudomonadati</taxon>
        <taxon>Pseudomonadota</taxon>
        <taxon>Alphaproteobacteria</taxon>
        <taxon>Hyphomicrobiales</taxon>
        <taxon>Devosiaceae</taxon>
        <taxon>Devosia</taxon>
    </lineage>
</organism>
<evidence type="ECO:0000313" key="9">
    <source>
        <dbReference type="EMBL" id="GLQ57050.1"/>
    </source>
</evidence>
<accession>A0ABQ5WAC1</accession>
<keyword evidence="4 6" id="KW-0238">DNA-binding</keyword>
<evidence type="ECO:0000259" key="7">
    <source>
        <dbReference type="Pfam" id="PF04542"/>
    </source>
</evidence>
<keyword evidence="5 6" id="KW-0804">Transcription</keyword>
<evidence type="ECO:0000256" key="2">
    <source>
        <dbReference type="ARBA" id="ARBA00023015"/>
    </source>
</evidence>
<dbReference type="InterPro" id="IPR013249">
    <property type="entry name" value="RNA_pol_sigma70_r4_t2"/>
</dbReference>
<dbReference type="InterPro" id="IPR007627">
    <property type="entry name" value="RNA_pol_sigma70_r2"/>
</dbReference>
<reference evidence="10" key="1">
    <citation type="journal article" date="2019" name="Int. J. Syst. Evol. Microbiol.">
        <title>The Global Catalogue of Microorganisms (GCM) 10K type strain sequencing project: providing services to taxonomists for standard genome sequencing and annotation.</title>
        <authorList>
            <consortium name="The Broad Institute Genomics Platform"/>
            <consortium name="The Broad Institute Genome Sequencing Center for Infectious Disease"/>
            <person name="Wu L."/>
            <person name="Ma J."/>
        </authorList>
    </citation>
    <scope>NUCLEOTIDE SEQUENCE [LARGE SCALE GENOMIC DNA]</scope>
    <source>
        <strain evidence="10">NBRC 112416</strain>
    </source>
</reference>
<evidence type="ECO:0000259" key="8">
    <source>
        <dbReference type="Pfam" id="PF08281"/>
    </source>
</evidence>
<dbReference type="InterPro" id="IPR014284">
    <property type="entry name" value="RNA_pol_sigma-70_dom"/>
</dbReference>
<dbReference type="PANTHER" id="PTHR43133">
    <property type="entry name" value="RNA POLYMERASE ECF-TYPE SIGMA FACTO"/>
    <property type="match status" value="1"/>
</dbReference>
<name>A0ABQ5WAC1_9HYPH</name>
<keyword evidence="3 6" id="KW-0731">Sigma factor</keyword>
<dbReference type="Gene3D" id="1.10.10.10">
    <property type="entry name" value="Winged helix-like DNA-binding domain superfamily/Winged helix DNA-binding domain"/>
    <property type="match status" value="1"/>
</dbReference>
<dbReference type="InterPro" id="IPR013325">
    <property type="entry name" value="RNA_pol_sigma_r2"/>
</dbReference>
<gene>
    <name evidence="9" type="ORF">GCM10010862_43090</name>
</gene>
<comment type="caution">
    <text evidence="9">The sequence shown here is derived from an EMBL/GenBank/DDBJ whole genome shotgun (WGS) entry which is preliminary data.</text>
</comment>
<keyword evidence="10" id="KW-1185">Reference proteome</keyword>
<dbReference type="InterPro" id="IPR000838">
    <property type="entry name" value="RNA_pol_sigma70_ECF_CS"/>
</dbReference>
<dbReference type="Pfam" id="PF08281">
    <property type="entry name" value="Sigma70_r4_2"/>
    <property type="match status" value="1"/>
</dbReference>
<sequence>MVAVMFERESLTGLHDAALVRIARMGGENAIRELIRRNNQRLFRVARSVVRDDAEAEDVVQEAYVRAFTGLEDFREESRFSTWLVRIALNEAFRRLRKRRVTTDLPSLDTAVSDDPGLVSLFPLSLVPLPADSEADRSQMRNLLEHAIDRLPEGFRIVFVLRDIEGLSVEETATHLAIKPETVKTRLHRARKLLRASIEAQLHATFSELYPFDGQRCVLMAERVIARLHRNGSDGGVPS</sequence>